<organism evidence="1 2">
    <name type="scientific">Mucinivorans hirudinis</name>
    <dbReference type="NCBI Taxonomy" id="1433126"/>
    <lineage>
        <taxon>Bacteria</taxon>
        <taxon>Pseudomonadati</taxon>
        <taxon>Bacteroidota</taxon>
        <taxon>Bacteroidia</taxon>
        <taxon>Bacteroidales</taxon>
        <taxon>Rikenellaceae</taxon>
        <taxon>Mucinivorans</taxon>
    </lineage>
</organism>
<protein>
    <submittedName>
        <fullName evidence="1">Uncharacterized protein</fullName>
    </submittedName>
</protein>
<dbReference type="AlphaFoldDB" id="A0A060RBL6"/>
<dbReference type="KEGG" id="rbc:BN938_1082"/>
<evidence type="ECO:0000313" key="1">
    <source>
        <dbReference type="EMBL" id="CDN31178.1"/>
    </source>
</evidence>
<name>A0A060RBL6_9BACT</name>
<dbReference type="EMBL" id="HG934468">
    <property type="protein sequence ID" value="CDN31178.1"/>
    <property type="molecule type" value="Genomic_DNA"/>
</dbReference>
<keyword evidence="2" id="KW-1185">Reference proteome</keyword>
<proteinExistence type="predicted"/>
<evidence type="ECO:0000313" key="2">
    <source>
        <dbReference type="Proteomes" id="UP000027616"/>
    </source>
</evidence>
<dbReference type="HOGENOM" id="CLU_3185966_0_0_10"/>
<dbReference type="Proteomes" id="UP000027616">
    <property type="component" value="Chromosome I"/>
</dbReference>
<dbReference type="STRING" id="1433126.BN938_1082"/>
<accession>A0A060RBL6</accession>
<sequence length="46" mass="5665">MFFAKPYDFSLRKISLFIRSRLRARCTEKNNFNDYESKRLVLQDFV</sequence>
<gene>
    <name evidence="1" type="ORF">BN938_1082</name>
</gene>
<reference evidence="1 2" key="1">
    <citation type="journal article" date="2015" name="Genome Announc.">
        <title>Complete Genome Sequence of the Novel Leech Symbiont Mucinivorans hirudinis M3T.</title>
        <authorList>
            <person name="Nelson M.C."/>
            <person name="Bomar L."/>
            <person name="Graf J."/>
        </authorList>
    </citation>
    <scope>NUCLEOTIDE SEQUENCE [LARGE SCALE GENOMIC DNA]</scope>
    <source>
        <strain evidence="2">M3</strain>
    </source>
</reference>